<feature type="region of interest" description="Disordered" evidence="2">
    <location>
        <begin position="1"/>
        <end position="22"/>
    </location>
</feature>
<feature type="compositionally biased region" description="Basic and acidic residues" evidence="2">
    <location>
        <begin position="384"/>
        <end position="405"/>
    </location>
</feature>
<dbReference type="Pfam" id="PF08518">
    <property type="entry name" value="GIT_SHD"/>
    <property type="match status" value="2"/>
</dbReference>
<dbReference type="AlphaFoldDB" id="A0AAD6VKK0"/>
<dbReference type="InterPro" id="IPR039892">
    <property type="entry name" value="Spa2/Sph1"/>
</dbReference>
<evidence type="ECO:0000313" key="5">
    <source>
        <dbReference type="Proteomes" id="UP001219525"/>
    </source>
</evidence>
<dbReference type="SMART" id="SM00555">
    <property type="entry name" value="GIT"/>
    <property type="match status" value="2"/>
</dbReference>
<evidence type="ECO:0000259" key="3">
    <source>
        <dbReference type="SMART" id="SM00555"/>
    </source>
</evidence>
<feature type="compositionally biased region" description="Basic and acidic residues" evidence="2">
    <location>
        <begin position="417"/>
        <end position="432"/>
    </location>
</feature>
<dbReference type="InterPro" id="IPR013724">
    <property type="entry name" value="GIT_SHD"/>
</dbReference>
<dbReference type="GO" id="GO:0005826">
    <property type="term" value="C:actomyosin contractile ring"/>
    <property type="evidence" value="ECO:0007669"/>
    <property type="project" value="TreeGrafter"/>
</dbReference>
<gene>
    <name evidence="4" type="ORF">GGX14DRAFT_631316</name>
</gene>
<keyword evidence="5" id="KW-1185">Reference proteome</keyword>
<accession>A0AAD6VKK0</accession>
<dbReference type="PANTHER" id="PTHR21601">
    <property type="entry name" value="SPA2 PROTEIN"/>
    <property type="match status" value="1"/>
</dbReference>
<feature type="region of interest" description="Disordered" evidence="2">
    <location>
        <begin position="733"/>
        <end position="835"/>
    </location>
</feature>
<feature type="domain" description="GIT Spa2 homology (SHD)" evidence="3">
    <location>
        <begin position="74"/>
        <end position="104"/>
    </location>
</feature>
<organism evidence="4 5">
    <name type="scientific">Mycena pura</name>
    <dbReference type="NCBI Taxonomy" id="153505"/>
    <lineage>
        <taxon>Eukaryota</taxon>
        <taxon>Fungi</taxon>
        <taxon>Dikarya</taxon>
        <taxon>Basidiomycota</taxon>
        <taxon>Agaricomycotina</taxon>
        <taxon>Agaricomycetes</taxon>
        <taxon>Agaricomycetidae</taxon>
        <taxon>Agaricales</taxon>
        <taxon>Marasmiineae</taxon>
        <taxon>Mycenaceae</taxon>
        <taxon>Mycena</taxon>
    </lineage>
</organism>
<feature type="domain" description="GIT Spa2 homology (SHD)" evidence="3">
    <location>
        <begin position="122"/>
        <end position="152"/>
    </location>
</feature>
<feature type="region of interest" description="Disordered" evidence="2">
    <location>
        <begin position="151"/>
        <end position="432"/>
    </location>
</feature>
<dbReference type="PANTHER" id="PTHR21601:SF0">
    <property type="entry name" value="PROTEIN SPA2-RELATED"/>
    <property type="match status" value="1"/>
</dbReference>
<dbReference type="Pfam" id="PF23742">
    <property type="entry name" value="VBS_C3G9"/>
    <property type="match status" value="1"/>
</dbReference>
<dbReference type="Pfam" id="PF12205">
    <property type="entry name" value="GIT1_C"/>
    <property type="match status" value="1"/>
</dbReference>
<dbReference type="Proteomes" id="UP001219525">
    <property type="component" value="Unassembled WGS sequence"/>
</dbReference>
<protein>
    <recommendedName>
        <fullName evidence="3">GIT Spa2 homology (SHD) domain-containing protein</fullName>
    </recommendedName>
</protein>
<sequence>MKSSIRSRAPSPTGTTFSGISSYRSDAYRPLRDKNVPPLPPIDYRAVSEVHFNELDRYLAAYLAKASPNSRSSARQKLTRLTIQQFHELSTDVYDELIRRKNEKEVPFLPVREEFHPKRNQARQKLATLPVSRFEDLSSDVYFELSRRYPEFKEDPSGNVTPGSNYDDYPVSDFPNSAPPRANGRASADRPSDSGYGGSSVSSRRPSEDRRRPSESDRDFPTGRRSAENYAGRTSGDDNTYTPSITSSRRRPSQDTTRRSDDRDRDYRPPRGGASSASGMSDTSNLTAQQQSTTATSAVIIPNKSTIEEEYIEVPYGREARESGSSTLDDRDRADADPEPPDTASDYLVSPRSPAVGLSGLGARLLKDNNDDEYDKFGRAGVSSDRERDQGRGSEQDKVTRDYEYRIATMQSQISSLERERDEASERDRQLVESEARVQQLEDELDAVRRRAEEQTIAMLALQRELDDLRETRQREMEREARRAQDDQDELRLARERCEQLEEERETAQGGGADAEVVDQLRNDMEGLLTELADLSQRNDELMAGKDADLVAIRDLDSQVKEYKRKYEQAKTELRSVKATSQLFLQTPKMDRPEDQLPFSADGGVADIHVTAFLSAVDSLLTTARSNTPARVLAPMKAVVNAVSAIVDDLRAFEARPARERSDVDLEALAALRERAEATLSNLVAASKTHATSAGMSPVSLLDAATSHVAATVTEIARTVCIHKATRAEQEHAAYTAPASATATNGFSPSLRTIDDDKTTPPPATATHQRKPSAALSPTSTRSTGAGRLRNPMSSASPSDVRRRPPSDNSSSESTNSPPPPPIFDQPANDSTVADGSEDAWAELKPYLEAQTESIVYAIQSVLSGVRSPTPSPTLNENLTQIITIVSSIVAVCNDNLPPATSQRGKDILRELSEHANRLSEVQALPEVTKDSRQVMAKSSFAIANAMKGLMKLQ</sequence>
<dbReference type="GO" id="GO:1902716">
    <property type="term" value="C:cell cortex of growing cell tip"/>
    <property type="evidence" value="ECO:0007669"/>
    <property type="project" value="TreeGrafter"/>
</dbReference>
<dbReference type="GO" id="GO:0005078">
    <property type="term" value="F:MAP-kinase scaffold activity"/>
    <property type="evidence" value="ECO:0007669"/>
    <property type="project" value="TreeGrafter"/>
</dbReference>
<comment type="caution">
    <text evidence="4">The sequence shown here is derived from an EMBL/GenBank/DDBJ whole genome shotgun (WGS) entry which is preliminary data.</text>
</comment>
<feature type="compositionally biased region" description="Basic and acidic residues" evidence="2">
    <location>
        <begin position="205"/>
        <end position="227"/>
    </location>
</feature>
<reference evidence="4" key="1">
    <citation type="submission" date="2023-03" db="EMBL/GenBank/DDBJ databases">
        <title>Massive genome expansion in bonnet fungi (Mycena s.s.) driven by repeated elements and novel gene families across ecological guilds.</title>
        <authorList>
            <consortium name="Lawrence Berkeley National Laboratory"/>
            <person name="Harder C.B."/>
            <person name="Miyauchi S."/>
            <person name="Viragh M."/>
            <person name="Kuo A."/>
            <person name="Thoen E."/>
            <person name="Andreopoulos B."/>
            <person name="Lu D."/>
            <person name="Skrede I."/>
            <person name="Drula E."/>
            <person name="Henrissat B."/>
            <person name="Morin E."/>
            <person name="Kohler A."/>
            <person name="Barry K."/>
            <person name="LaButti K."/>
            <person name="Morin E."/>
            <person name="Salamov A."/>
            <person name="Lipzen A."/>
            <person name="Mereny Z."/>
            <person name="Hegedus B."/>
            <person name="Baldrian P."/>
            <person name="Stursova M."/>
            <person name="Weitz H."/>
            <person name="Taylor A."/>
            <person name="Grigoriev I.V."/>
            <person name="Nagy L.G."/>
            <person name="Martin F."/>
            <person name="Kauserud H."/>
        </authorList>
    </citation>
    <scope>NUCLEOTIDE SEQUENCE</scope>
    <source>
        <strain evidence="4">9144</strain>
    </source>
</reference>
<name>A0AAD6VKK0_9AGAR</name>
<feature type="compositionally biased region" description="Basic and acidic residues" evidence="2">
    <location>
        <begin position="252"/>
        <end position="269"/>
    </location>
</feature>
<dbReference type="EMBL" id="JARJCW010000030">
    <property type="protein sequence ID" value="KAJ7209657.1"/>
    <property type="molecule type" value="Genomic_DNA"/>
</dbReference>
<evidence type="ECO:0000256" key="2">
    <source>
        <dbReference type="SAM" id="MobiDB-lite"/>
    </source>
</evidence>
<feature type="compositionally biased region" description="Basic and acidic residues" evidence="2">
    <location>
        <begin position="316"/>
        <end position="336"/>
    </location>
</feature>
<feature type="compositionally biased region" description="Low complexity" evidence="2">
    <location>
        <begin position="733"/>
        <end position="744"/>
    </location>
</feature>
<evidence type="ECO:0000256" key="1">
    <source>
        <dbReference type="ARBA" id="ARBA00022737"/>
    </source>
</evidence>
<keyword evidence="1" id="KW-0677">Repeat</keyword>
<dbReference type="InterPro" id="IPR056439">
    <property type="entry name" value="VBS_C3G9"/>
</dbReference>
<feature type="compositionally biased region" description="Low complexity" evidence="2">
    <location>
        <begin position="807"/>
        <end position="816"/>
    </location>
</feature>
<feature type="compositionally biased region" description="Low complexity" evidence="2">
    <location>
        <begin position="283"/>
        <end position="298"/>
    </location>
</feature>
<evidence type="ECO:0000313" key="4">
    <source>
        <dbReference type="EMBL" id="KAJ7209657.1"/>
    </source>
</evidence>
<dbReference type="InterPro" id="IPR022018">
    <property type="entry name" value="GIT1_C"/>
</dbReference>
<proteinExistence type="predicted"/>